<gene>
    <name evidence="1" type="ORF">GCM10008908_24390</name>
</gene>
<name>A0ABP3W486_CLOSU</name>
<evidence type="ECO:0000313" key="1">
    <source>
        <dbReference type="EMBL" id="GAA0774484.1"/>
    </source>
</evidence>
<keyword evidence="2" id="KW-1185">Reference proteome</keyword>
<sequence>MDKWTYTISENSDIWRGGVFDSKEEAIKEANSEAIEYNEETFRIGIVEEVFNYGIDVDQVIEHIQDTMYDEVGEVAEDYLDYIPSDYLIELEKQLNEVFYNWQEKYNYKPTFYKVISEEIVKVKR</sequence>
<dbReference type="RefSeq" id="WP_343826706.1">
    <property type="nucleotide sequence ID" value="NZ_BAAACI010000006.1"/>
</dbReference>
<proteinExistence type="predicted"/>
<comment type="caution">
    <text evidence="1">The sequence shown here is derived from an EMBL/GenBank/DDBJ whole genome shotgun (WGS) entry which is preliminary data.</text>
</comment>
<dbReference type="EMBL" id="BAAACI010000006">
    <property type="protein sequence ID" value="GAA0774484.1"/>
    <property type="molecule type" value="Genomic_DNA"/>
</dbReference>
<dbReference type="Proteomes" id="UP001501047">
    <property type="component" value="Unassembled WGS sequence"/>
</dbReference>
<accession>A0ABP3W486</accession>
<evidence type="ECO:0000313" key="2">
    <source>
        <dbReference type="Proteomes" id="UP001501047"/>
    </source>
</evidence>
<reference evidence="2" key="1">
    <citation type="journal article" date="2019" name="Int. J. Syst. Evol. Microbiol.">
        <title>The Global Catalogue of Microorganisms (GCM) 10K type strain sequencing project: providing services to taxonomists for standard genome sequencing and annotation.</title>
        <authorList>
            <consortium name="The Broad Institute Genomics Platform"/>
            <consortium name="The Broad Institute Genome Sequencing Center for Infectious Disease"/>
            <person name="Wu L."/>
            <person name="Ma J."/>
        </authorList>
    </citation>
    <scope>NUCLEOTIDE SEQUENCE [LARGE SCALE GENOMIC DNA]</scope>
    <source>
        <strain evidence="2">JCM 1417</strain>
    </source>
</reference>
<evidence type="ECO:0008006" key="3">
    <source>
        <dbReference type="Google" id="ProtNLM"/>
    </source>
</evidence>
<organism evidence="1 2">
    <name type="scientific">Clostridium subterminale</name>
    <dbReference type="NCBI Taxonomy" id="1550"/>
    <lineage>
        <taxon>Bacteria</taxon>
        <taxon>Bacillati</taxon>
        <taxon>Bacillota</taxon>
        <taxon>Clostridia</taxon>
        <taxon>Eubacteriales</taxon>
        <taxon>Clostridiaceae</taxon>
        <taxon>Clostridium</taxon>
    </lineage>
</organism>
<protein>
    <recommendedName>
        <fullName evidence="3">Phage protein</fullName>
    </recommendedName>
</protein>